<evidence type="ECO:0000313" key="3">
    <source>
        <dbReference type="WBParaSite" id="MBELARI_LOCUS2859"/>
    </source>
</evidence>
<organism evidence="2 3">
    <name type="scientific">Mesorhabditis belari</name>
    <dbReference type="NCBI Taxonomy" id="2138241"/>
    <lineage>
        <taxon>Eukaryota</taxon>
        <taxon>Metazoa</taxon>
        <taxon>Ecdysozoa</taxon>
        <taxon>Nematoda</taxon>
        <taxon>Chromadorea</taxon>
        <taxon>Rhabditida</taxon>
        <taxon>Rhabditina</taxon>
        <taxon>Rhabditomorpha</taxon>
        <taxon>Rhabditoidea</taxon>
        <taxon>Rhabditidae</taxon>
        <taxon>Mesorhabditinae</taxon>
        <taxon>Mesorhabditis</taxon>
    </lineage>
</organism>
<proteinExistence type="predicted"/>
<evidence type="ECO:0000313" key="2">
    <source>
        <dbReference type="Proteomes" id="UP000887575"/>
    </source>
</evidence>
<feature type="coiled-coil region" evidence="1">
    <location>
        <begin position="22"/>
        <end position="49"/>
    </location>
</feature>
<sequence>MIEKAEIDSKIAQLSTIFSASKADLERELNETREKNAEVERELRSENFELRADLYIFQSRLKYNLKGKTKRPKSRSCRQIYENQTMTFLDLNGWSYLEQTASWYKTLDQEMTFDEAEAYSTLERTL</sequence>
<dbReference type="Proteomes" id="UP000887575">
    <property type="component" value="Unassembled WGS sequence"/>
</dbReference>
<accession>A0AAF3J8E0</accession>
<name>A0AAF3J8E0_9BILA</name>
<keyword evidence="2" id="KW-1185">Reference proteome</keyword>
<reference evidence="3" key="1">
    <citation type="submission" date="2024-02" db="UniProtKB">
        <authorList>
            <consortium name="WormBaseParasite"/>
        </authorList>
    </citation>
    <scope>IDENTIFICATION</scope>
</reference>
<evidence type="ECO:0000256" key="1">
    <source>
        <dbReference type="SAM" id="Coils"/>
    </source>
</evidence>
<keyword evidence="1" id="KW-0175">Coiled coil</keyword>
<dbReference type="WBParaSite" id="MBELARI_LOCUS2859">
    <property type="protein sequence ID" value="MBELARI_LOCUS2859"/>
    <property type="gene ID" value="MBELARI_LOCUS2859"/>
</dbReference>
<protein>
    <submittedName>
        <fullName evidence="3">Uncharacterized protein</fullName>
    </submittedName>
</protein>
<dbReference type="AlphaFoldDB" id="A0AAF3J8E0"/>